<keyword evidence="5" id="KW-1185">Reference proteome</keyword>
<keyword evidence="2" id="KW-0175">Coiled coil</keyword>
<comment type="caution">
    <text evidence="4">The sequence shown here is derived from an EMBL/GenBank/DDBJ whole genome shotgun (WGS) entry which is preliminary data.</text>
</comment>
<accession>A0ABT5R690</accession>
<proteinExistence type="predicted"/>
<evidence type="ECO:0000256" key="2">
    <source>
        <dbReference type="ARBA" id="ARBA00023054"/>
    </source>
</evidence>
<keyword evidence="3" id="KW-0472">Membrane</keyword>
<evidence type="ECO:0000313" key="4">
    <source>
        <dbReference type="EMBL" id="MDD1795281.1"/>
    </source>
</evidence>
<gene>
    <name evidence="4" type="ORF">LRP50_19300</name>
</gene>
<dbReference type="Proteomes" id="UP001149400">
    <property type="component" value="Unassembled WGS sequence"/>
</dbReference>
<dbReference type="PANTHER" id="PTHR32347">
    <property type="entry name" value="EFFLUX SYSTEM COMPONENT YKNX-RELATED"/>
    <property type="match status" value="1"/>
</dbReference>
<keyword evidence="3" id="KW-1133">Transmembrane helix</keyword>
<feature type="transmembrane region" description="Helical" evidence="3">
    <location>
        <begin position="154"/>
        <end position="175"/>
    </location>
</feature>
<name>A0ABT5R690_9GAMM</name>
<dbReference type="EMBL" id="JAJUBC010000027">
    <property type="protein sequence ID" value="MDD1795281.1"/>
    <property type="molecule type" value="Genomic_DNA"/>
</dbReference>
<dbReference type="Gene3D" id="2.40.10.220">
    <property type="entry name" value="predicted glycosyltransferase like domains"/>
    <property type="match status" value="1"/>
</dbReference>
<evidence type="ECO:0000256" key="1">
    <source>
        <dbReference type="ARBA" id="ARBA00004196"/>
    </source>
</evidence>
<dbReference type="RefSeq" id="WP_274166086.1">
    <property type="nucleotide sequence ID" value="NZ_JAJUBC010000027.1"/>
</dbReference>
<evidence type="ECO:0000313" key="5">
    <source>
        <dbReference type="Proteomes" id="UP001149400"/>
    </source>
</evidence>
<sequence length="533" mass="59823">MSGGIMGVAAISTGSIHTFQSRSGARKFPRIEFAAQIEIDGILYPTKEWSVGGFSIGDDKYPGRKGDKHHGNLCFDLPVGRFSTPVQFEVMRASEHGYALGCQFYSLNSGHQKTLQSIVDTYLTGETISLESVTSYGVKAQLHEEEVKRMQQNWWRFALVALVSLTLIVTAALMIQSRILSIASEHAAVSQPVLTQRSYNNGVLRLGDYKPGQLVKKGELLFTVFTDEGTDLLAKDKQLLNGINSQINYLQTLLRQSKESVARYNSRLFNELQLVTEKKQLLEDELVTRERILALYTNGVKRGTVDEVSRELERVETFEIKRQLLTMDNQLEDIEHKLDQILIGVPPREAQGDLNSPFEVQSKLDILITKKDQVLEEIERLKTRGLAYAPCDCYIVTINASDGQVVQTGTSVFELSPASQQNRTARSILALMPLEGAELIKIGMPVEYRLASRDDKLIGIVDHVQYYSASNSDIYNEEGESLSGLPKTLPRLQQYSLIKILPSEFDRDSIVNEPVTVVATVGWKDIFKHWFNL</sequence>
<organism evidence="4 5">
    <name type="scientific">Enterovibrio gelatinilyticus</name>
    <dbReference type="NCBI Taxonomy" id="2899819"/>
    <lineage>
        <taxon>Bacteria</taxon>
        <taxon>Pseudomonadati</taxon>
        <taxon>Pseudomonadota</taxon>
        <taxon>Gammaproteobacteria</taxon>
        <taxon>Vibrionales</taxon>
        <taxon>Vibrionaceae</taxon>
        <taxon>Enterovibrio</taxon>
    </lineage>
</organism>
<keyword evidence="3" id="KW-0812">Transmembrane</keyword>
<reference evidence="4" key="1">
    <citation type="submission" date="2021-12" db="EMBL/GenBank/DDBJ databases">
        <title>Enterovibrio ZSDZ35 sp. nov. and Enterovibrio ZSDZ42 sp. nov., isolated from coastal seawater in Qingdao.</title>
        <authorList>
            <person name="Zhang P."/>
        </authorList>
    </citation>
    <scope>NUCLEOTIDE SEQUENCE</scope>
    <source>
        <strain evidence="4">ZSDZ42</strain>
    </source>
</reference>
<dbReference type="InterPro" id="IPR050465">
    <property type="entry name" value="UPF0194_transport"/>
</dbReference>
<evidence type="ECO:0000256" key="3">
    <source>
        <dbReference type="SAM" id="Phobius"/>
    </source>
</evidence>
<dbReference type="PANTHER" id="PTHR32347:SF23">
    <property type="entry name" value="BLL5650 PROTEIN"/>
    <property type="match status" value="1"/>
</dbReference>
<protein>
    <submittedName>
        <fullName evidence="4">Alginate biosynthesis protein Alg44</fullName>
    </submittedName>
</protein>
<comment type="subcellular location">
    <subcellularLocation>
        <location evidence="1">Cell envelope</location>
    </subcellularLocation>
</comment>